<dbReference type="PANTHER" id="PTHR39456">
    <property type="entry name" value="METAL-DEPENDENT HYDROLASE"/>
    <property type="match status" value="1"/>
</dbReference>
<proteinExistence type="predicted"/>
<evidence type="ECO:0008006" key="3">
    <source>
        <dbReference type="Google" id="ProtNLM"/>
    </source>
</evidence>
<organism evidence="1 2">
    <name type="scientific">Sphingobium wenxiniae (strain DSM 21828 / CGMCC 1.7748 / JZ-1)</name>
    <dbReference type="NCBI Taxonomy" id="595605"/>
    <lineage>
        <taxon>Bacteria</taxon>
        <taxon>Pseudomonadati</taxon>
        <taxon>Pseudomonadota</taxon>
        <taxon>Alphaproteobacteria</taxon>
        <taxon>Sphingomonadales</taxon>
        <taxon>Sphingomonadaceae</taxon>
        <taxon>Sphingobium</taxon>
    </lineage>
</organism>
<dbReference type="AlphaFoldDB" id="A0A562KMP5"/>
<keyword evidence="2" id="KW-1185">Reference proteome</keyword>
<comment type="caution">
    <text evidence="1">The sequence shown here is derived from an EMBL/GenBank/DDBJ whole genome shotgun (WGS) entry which is preliminary data.</text>
</comment>
<accession>A0A562KMP5</accession>
<dbReference type="Proteomes" id="UP000316624">
    <property type="component" value="Unassembled WGS sequence"/>
</dbReference>
<dbReference type="EMBL" id="VLKK01000002">
    <property type="protein sequence ID" value="TWH96646.1"/>
    <property type="molecule type" value="Genomic_DNA"/>
</dbReference>
<dbReference type="Pfam" id="PF10118">
    <property type="entry name" value="Metal_hydrol"/>
    <property type="match status" value="1"/>
</dbReference>
<sequence>MRVRMPSFDFSDSIGRWMPRAPEMAQLLNANSIVIPHLERFLNRVMARARAELKGDDPEKARIRADISTFIKQESCHYTVHGAFNEMMLRNGYDRLPELEKDIVAHYDRLLATKSLPFLIAYCEGFESLTPPVASGWFDGSMDPIMKNADPNPANMWRWHIMEEFEHRTVCHDAFEAIHGGYWLRFYGFFYQFVSMERMVGRVYRYLLSVDRQTMTSEEIKRSKTGARRSVIGFFTPIIGGMAKILHPRYTPRAIPEPKGWDATRSDIEANWMKPQQAPALAEG</sequence>
<dbReference type="InterPro" id="IPR016516">
    <property type="entry name" value="UCP07580"/>
</dbReference>
<name>A0A562KMP5_SPHWJ</name>
<protein>
    <recommendedName>
        <fullName evidence="3">Metal-dependent hydrolase</fullName>
    </recommendedName>
</protein>
<evidence type="ECO:0000313" key="2">
    <source>
        <dbReference type="Proteomes" id="UP000316624"/>
    </source>
</evidence>
<evidence type="ECO:0000313" key="1">
    <source>
        <dbReference type="EMBL" id="TWH96646.1"/>
    </source>
</evidence>
<dbReference type="RefSeq" id="WP_081659773.1">
    <property type="nucleotide sequence ID" value="NZ_JACIIY010000009.1"/>
</dbReference>
<reference evidence="1 2" key="1">
    <citation type="journal article" date="2015" name="Stand. Genomic Sci.">
        <title>Genomic Encyclopedia of Bacterial and Archaeal Type Strains, Phase III: the genomes of soil and plant-associated and newly described type strains.</title>
        <authorList>
            <person name="Whitman W.B."/>
            <person name="Woyke T."/>
            <person name="Klenk H.P."/>
            <person name="Zhou Y."/>
            <person name="Lilburn T.G."/>
            <person name="Beck B.J."/>
            <person name="De Vos P."/>
            <person name="Vandamme P."/>
            <person name="Eisen J.A."/>
            <person name="Garrity G."/>
            <person name="Hugenholtz P."/>
            <person name="Kyrpides N.C."/>
        </authorList>
    </citation>
    <scope>NUCLEOTIDE SEQUENCE [LARGE SCALE GENOMIC DNA]</scope>
    <source>
        <strain evidence="1 2">CGMCC 1.7748</strain>
    </source>
</reference>
<dbReference type="PANTHER" id="PTHR39456:SF1">
    <property type="entry name" value="METAL-DEPENDENT HYDROLASE"/>
    <property type="match status" value="1"/>
</dbReference>
<gene>
    <name evidence="1" type="ORF">IQ35_00577</name>
</gene>